<dbReference type="SMART" id="SM00644">
    <property type="entry name" value="Ami_2"/>
    <property type="match status" value="1"/>
</dbReference>
<feature type="region of interest" description="Disordered" evidence="2">
    <location>
        <begin position="51"/>
        <end position="72"/>
    </location>
</feature>
<dbReference type="PANTHER" id="PTHR11022:SF41">
    <property type="entry name" value="PEPTIDOGLYCAN-RECOGNITION PROTEIN LC-RELATED"/>
    <property type="match status" value="1"/>
</dbReference>
<gene>
    <name evidence="5" type="ORF">ACFSHS_02075</name>
</gene>
<dbReference type="Pfam" id="PF01510">
    <property type="entry name" value="Amidase_2"/>
    <property type="match status" value="1"/>
</dbReference>
<dbReference type="SMART" id="SM00701">
    <property type="entry name" value="PGRP"/>
    <property type="match status" value="1"/>
</dbReference>
<accession>A0ABW4X4R0</accession>
<reference evidence="6" key="1">
    <citation type="journal article" date="2019" name="Int. J. Syst. Evol. Microbiol.">
        <title>The Global Catalogue of Microorganisms (GCM) 10K type strain sequencing project: providing services to taxonomists for standard genome sequencing and annotation.</title>
        <authorList>
            <consortium name="The Broad Institute Genomics Platform"/>
            <consortium name="The Broad Institute Genome Sequencing Center for Infectious Disease"/>
            <person name="Wu L."/>
            <person name="Ma J."/>
        </authorList>
    </citation>
    <scope>NUCLEOTIDE SEQUENCE [LARGE SCALE GENOMIC DNA]</scope>
    <source>
        <strain evidence="6">JCM 3338</strain>
    </source>
</reference>
<dbReference type="InterPro" id="IPR015510">
    <property type="entry name" value="PGRP"/>
</dbReference>
<dbReference type="PANTHER" id="PTHR11022">
    <property type="entry name" value="PEPTIDOGLYCAN RECOGNITION PROTEIN"/>
    <property type="match status" value="1"/>
</dbReference>
<dbReference type="CDD" id="cd06583">
    <property type="entry name" value="PGRP"/>
    <property type="match status" value="1"/>
</dbReference>
<evidence type="ECO:0000259" key="3">
    <source>
        <dbReference type="SMART" id="SM00644"/>
    </source>
</evidence>
<evidence type="ECO:0000259" key="4">
    <source>
        <dbReference type="SMART" id="SM00701"/>
    </source>
</evidence>
<dbReference type="Gene3D" id="3.40.80.10">
    <property type="entry name" value="Peptidoglycan recognition protein-like"/>
    <property type="match status" value="1"/>
</dbReference>
<dbReference type="InterPro" id="IPR002502">
    <property type="entry name" value="Amidase_domain"/>
</dbReference>
<organism evidence="5 6">
    <name type="scientific">Blastococcus deserti</name>
    <dbReference type="NCBI Taxonomy" id="2259033"/>
    <lineage>
        <taxon>Bacteria</taxon>
        <taxon>Bacillati</taxon>
        <taxon>Actinomycetota</taxon>
        <taxon>Actinomycetes</taxon>
        <taxon>Geodermatophilales</taxon>
        <taxon>Geodermatophilaceae</taxon>
        <taxon>Blastococcus</taxon>
    </lineage>
</organism>
<evidence type="ECO:0000313" key="5">
    <source>
        <dbReference type="EMBL" id="MFD2090351.1"/>
    </source>
</evidence>
<proteinExistence type="inferred from homology"/>
<comment type="similarity">
    <text evidence="1">Belongs to the N-acetylmuramoyl-L-alanine amidase 2 family.</text>
</comment>
<dbReference type="SUPFAM" id="SSF55846">
    <property type="entry name" value="N-acetylmuramoyl-L-alanine amidase-like"/>
    <property type="match status" value="1"/>
</dbReference>
<dbReference type="RefSeq" id="WP_376871126.1">
    <property type="nucleotide sequence ID" value="NZ_JBHUHP010000001.1"/>
</dbReference>
<evidence type="ECO:0000256" key="2">
    <source>
        <dbReference type="SAM" id="MobiDB-lite"/>
    </source>
</evidence>
<feature type="domain" description="N-acetylmuramoyl-L-alanine amidase" evidence="3">
    <location>
        <begin position="237"/>
        <end position="401"/>
    </location>
</feature>
<protein>
    <submittedName>
        <fullName evidence="5">N-acetylmuramoyl-L-alanine amidase</fullName>
        <ecNumber evidence="5">3.5.1.28</ecNumber>
    </submittedName>
</protein>
<evidence type="ECO:0000313" key="6">
    <source>
        <dbReference type="Proteomes" id="UP001597402"/>
    </source>
</evidence>
<dbReference type="Proteomes" id="UP001597402">
    <property type="component" value="Unassembled WGS sequence"/>
</dbReference>
<sequence>MTSTILVLPVYAAPVPEARPVEVAIDEVALGSVTEPAGEAVVATDGQSVEGGVDEAEATAPPVEPPVGKPSAEQVAADDVPGDEQVVSGEELPGVPALTYAQPDAEKFSTVGITWRQGGVTDVVVQLRVKDADGAWGEWTTLEADDIEQTPSEKTPAEEARGGTAPYWTGESYGVEVIVQGAGGVVPDDVKVALIDPGESAADAVPAESGAVDQAGAASGATMPSIISRAAWGADESIRTWGPEYAPTLKAATLHHTADRNTYSATDVYGMMRSIYAYHTRTRGWGDIGYNFIVDKFGRIFEGRYGGMTSTVIGAHAGGFNTGTFGVSMLGNYAEVDTPQALLDSVASVMAWKLRLYAITPFGSTQLTSGGGGTAKYAAGTTVTVPTVFGHRDVGNTTCPGQYAYNRMAQLRDMIGARLNAVPGSPEGNAEAIAVTGTRLDIVGWAYDPDVPTSPVDVGFSVDGQWALTMRADGHRPDVAAAFPFAGPAHGFRGQWGLSPGRHTICVVFGNAGGPGQTTWHSCKVVTATNDDAAHNPVGQAEVFTPDGRYMTVTGWSVDPDAPTSALEMHVHIDGQYAGSFPSGAPRDDIAAQYPGAGRYHGWYWRGAVAQPGNHQICIYAINRNRGTRDPLMGCSPFNVPNSLFVPTGNYEAATLQGRSVAVSGWAYDLDVPTTPTDVHVHVDGQVARILRAGDARPDVGAAYPAAGPSHGFSGSVNLAPGTHSVCVYAINLGGGYGDPGLGCRTVTVDARAWNPVGGLEMAISHSDGRVDLKGWTWDPDAGPYSTPVHFHVDGRWFGYMTSAEPRPDIAATLPPEAGPGHGFSKTIKITSGWHTICAYGINVGTGTEDPLLGCRVVYV</sequence>
<keyword evidence="5" id="KW-0378">Hydrolase</keyword>
<evidence type="ECO:0000256" key="1">
    <source>
        <dbReference type="ARBA" id="ARBA00007553"/>
    </source>
</evidence>
<dbReference type="EC" id="3.5.1.28" evidence="5"/>
<keyword evidence="6" id="KW-1185">Reference proteome</keyword>
<name>A0ABW4X4R0_9ACTN</name>
<dbReference type="InterPro" id="IPR036505">
    <property type="entry name" value="Amidase/PGRP_sf"/>
</dbReference>
<comment type="caution">
    <text evidence="5">The sequence shown here is derived from an EMBL/GenBank/DDBJ whole genome shotgun (WGS) entry which is preliminary data.</text>
</comment>
<dbReference type="GO" id="GO:0008745">
    <property type="term" value="F:N-acetylmuramoyl-L-alanine amidase activity"/>
    <property type="evidence" value="ECO:0007669"/>
    <property type="project" value="UniProtKB-EC"/>
</dbReference>
<feature type="domain" description="Peptidoglycan recognition protein family" evidence="4">
    <location>
        <begin position="224"/>
        <end position="372"/>
    </location>
</feature>
<dbReference type="InterPro" id="IPR006619">
    <property type="entry name" value="PGRP_domain_met/bac"/>
</dbReference>
<dbReference type="EMBL" id="JBHUHP010000001">
    <property type="protein sequence ID" value="MFD2090351.1"/>
    <property type="molecule type" value="Genomic_DNA"/>
</dbReference>